<dbReference type="Proteomes" id="UP000286246">
    <property type="component" value="Unassembled WGS sequence"/>
</dbReference>
<accession>A0A420BK17</accession>
<feature type="domain" description="DUF7674" evidence="1">
    <location>
        <begin position="11"/>
        <end position="114"/>
    </location>
</feature>
<protein>
    <recommendedName>
        <fullName evidence="1">DUF7674 domain-containing protein</fullName>
    </recommendedName>
</protein>
<evidence type="ECO:0000259" key="1">
    <source>
        <dbReference type="Pfam" id="PF24722"/>
    </source>
</evidence>
<dbReference type="EMBL" id="RAPY01000001">
    <property type="protein sequence ID" value="RKE57068.1"/>
    <property type="molecule type" value="Genomic_DNA"/>
</dbReference>
<organism evidence="2 3">
    <name type="scientific">Sphingobacterium detergens</name>
    <dbReference type="NCBI Taxonomy" id="1145106"/>
    <lineage>
        <taxon>Bacteria</taxon>
        <taxon>Pseudomonadati</taxon>
        <taxon>Bacteroidota</taxon>
        <taxon>Sphingobacteriia</taxon>
        <taxon>Sphingobacteriales</taxon>
        <taxon>Sphingobacteriaceae</taxon>
        <taxon>Sphingobacterium</taxon>
    </lineage>
</organism>
<dbReference type="RefSeq" id="WP_120258665.1">
    <property type="nucleotide sequence ID" value="NZ_RAPY01000001.1"/>
</dbReference>
<name>A0A420BK17_SPHD1</name>
<keyword evidence="3" id="KW-1185">Reference proteome</keyword>
<reference evidence="2 3" key="1">
    <citation type="submission" date="2018-09" db="EMBL/GenBank/DDBJ databases">
        <title>Genomic Encyclopedia of Type Strains, Phase III (KMG-III): the genomes of soil and plant-associated and newly described type strains.</title>
        <authorList>
            <person name="Whitman W."/>
        </authorList>
    </citation>
    <scope>NUCLEOTIDE SEQUENCE [LARGE SCALE GENOMIC DNA]</scope>
    <source>
        <strain evidence="2 3">CECT 7938</strain>
    </source>
</reference>
<evidence type="ECO:0000313" key="3">
    <source>
        <dbReference type="Proteomes" id="UP000286246"/>
    </source>
</evidence>
<dbReference type="InterPro" id="IPR056091">
    <property type="entry name" value="DUF7674"/>
</dbReference>
<dbReference type="Pfam" id="PF24722">
    <property type="entry name" value="DUF7674"/>
    <property type="match status" value="1"/>
</dbReference>
<dbReference type="AlphaFoldDB" id="A0A420BK17"/>
<comment type="caution">
    <text evidence="2">The sequence shown here is derived from an EMBL/GenBank/DDBJ whole genome shotgun (WGS) entry which is preliminary data.</text>
</comment>
<sequence length="127" mass="15221">MNKINEQSASQYLADHYGEIKEEINDLSSRRNFAGIFQAIVNHINYLLSNGQIEKIGNRLKYMGWLYRRGNEQVRNIIENLFVRSFRGMKRRCTSEEWIYMYQQIPKNLKQIYLLQSNSYITQKSFI</sequence>
<dbReference type="OrthoDB" id="1266846at2"/>
<evidence type="ECO:0000313" key="2">
    <source>
        <dbReference type="EMBL" id="RKE57068.1"/>
    </source>
</evidence>
<gene>
    <name evidence="2" type="ORF">DFQ12_1944</name>
</gene>
<proteinExistence type="predicted"/>